<evidence type="ECO:0000259" key="2">
    <source>
        <dbReference type="PROSITE" id="PS50097"/>
    </source>
</evidence>
<feature type="compositionally biased region" description="Acidic residues" evidence="1">
    <location>
        <begin position="169"/>
        <end position="183"/>
    </location>
</feature>
<sequence>MRLDHELCDVTFQVSSSKFPAHRVVLSCCSRWLKSLLAAKEGDGVIVLDSLDPGAVQAVIAYLYGEPLHFTPALSEEVIRVIRTFELDEVEIRCWKYLVGAVTTRNCVWLHRLADAYDCPALKWQSWRAIKQVLGAYENQPINVLGRQFEDDEEEDVRQPRPTDVHEDPADDSDYEESDGEADDLGRGRSLSAVQASKTSHFLPSGGTKPRRAKFVIMDWAKSLQKEWEACEPILTEKGERTMKLLKGELPVEWYRNRLMLFYEEHNPDKIQTIDIILDEWQGKEDELLKAVVDKYKTKYEHNEAAAVYDQVGAEYKKGRVETHDVQFGDQ</sequence>
<dbReference type="AlphaFoldDB" id="A0A9W7EEB0"/>
<dbReference type="EMBL" id="BRXW01000731">
    <property type="protein sequence ID" value="GMH75618.1"/>
    <property type="molecule type" value="Genomic_DNA"/>
</dbReference>
<gene>
    <name evidence="3" type="ORF">TrLO_g4392</name>
</gene>
<dbReference type="PROSITE" id="PS50097">
    <property type="entry name" value="BTB"/>
    <property type="match status" value="1"/>
</dbReference>
<comment type="caution">
    <text evidence="3">The sequence shown here is derived from an EMBL/GenBank/DDBJ whole genome shotgun (WGS) entry which is preliminary data.</text>
</comment>
<evidence type="ECO:0000256" key="1">
    <source>
        <dbReference type="SAM" id="MobiDB-lite"/>
    </source>
</evidence>
<dbReference type="InterPro" id="IPR011333">
    <property type="entry name" value="SKP1/BTB/POZ_sf"/>
</dbReference>
<dbReference type="SUPFAM" id="SSF54695">
    <property type="entry name" value="POZ domain"/>
    <property type="match status" value="1"/>
</dbReference>
<dbReference type="Proteomes" id="UP001165122">
    <property type="component" value="Unassembled WGS sequence"/>
</dbReference>
<dbReference type="OrthoDB" id="437526at2759"/>
<evidence type="ECO:0000313" key="3">
    <source>
        <dbReference type="EMBL" id="GMH75618.1"/>
    </source>
</evidence>
<dbReference type="SMART" id="SM00225">
    <property type="entry name" value="BTB"/>
    <property type="match status" value="1"/>
</dbReference>
<feature type="compositionally biased region" description="Basic and acidic residues" evidence="1">
    <location>
        <begin position="157"/>
        <end position="168"/>
    </location>
</feature>
<dbReference type="Gene3D" id="3.30.710.10">
    <property type="entry name" value="Potassium Channel Kv1.1, Chain A"/>
    <property type="match status" value="1"/>
</dbReference>
<dbReference type="InterPro" id="IPR050457">
    <property type="entry name" value="ZnFinger_BTB_dom_contain"/>
</dbReference>
<dbReference type="GO" id="GO:0000978">
    <property type="term" value="F:RNA polymerase II cis-regulatory region sequence-specific DNA binding"/>
    <property type="evidence" value="ECO:0007669"/>
    <property type="project" value="TreeGrafter"/>
</dbReference>
<organism evidence="3 4">
    <name type="scientific">Triparma laevis f. longispina</name>
    <dbReference type="NCBI Taxonomy" id="1714387"/>
    <lineage>
        <taxon>Eukaryota</taxon>
        <taxon>Sar</taxon>
        <taxon>Stramenopiles</taxon>
        <taxon>Ochrophyta</taxon>
        <taxon>Bolidophyceae</taxon>
        <taxon>Parmales</taxon>
        <taxon>Triparmaceae</taxon>
        <taxon>Triparma</taxon>
    </lineage>
</organism>
<protein>
    <recommendedName>
        <fullName evidence="2">BTB domain-containing protein</fullName>
    </recommendedName>
</protein>
<name>A0A9W7EEB0_9STRA</name>
<keyword evidence="4" id="KW-1185">Reference proteome</keyword>
<dbReference type="Pfam" id="PF00651">
    <property type="entry name" value="BTB"/>
    <property type="match status" value="1"/>
</dbReference>
<accession>A0A9W7EEB0</accession>
<proteinExistence type="predicted"/>
<reference evidence="4" key="1">
    <citation type="journal article" date="2023" name="Commun. Biol.">
        <title>Genome analysis of Parmales, the sister group of diatoms, reveals the evolutionary specialization of diatoms from phago-mixotrophs to photoautotrophs.</title>
        <authorList>
            <person name="Ban H."/>
            <person name="Sato S."/>
            <person name="Yoshikawa S."/>
            <person name="Yamada K."/>
            <person name="Nakamura Y."/>
            <person name="Ichinomiya M."/>
            <person name="Sato N."/>
            <person name="Blanc-Mathieu R."/>
            <person name="Endo H."/>
            <person name="Kuwata A."/>
            <person name="Ogata H."/>
        </authorList>
    </citation>
    <scope>NUCLEOTIDE SEQUENCE [LARGE SCALE GENOMIC DNA]</scope>
    <source>
        <strain evidence="4">NIES 3700</strain>
    </source>
</reference>
<feature type="region of interest" description="Disordered" evidence="1">
    <location>
        <begin position="148"/>
        <end position="186"/>
    </location>
</feature>
<evidence type="ECO:0000313" key="4">
    <source>
        <dbReference type="Proteomes" id="UP001165122"/>
    </source>
</evidence>
<dbReference type="PANTHER" id="PTHR46105">
    <property type="entry name" value="AGAP004733-PA"/>
    <property type="match status" value="1"/>
</dbReference>
<dbReference type="PANTHER" id="PTHR46105:SF28">
    <property type="entry name" value="ZINC FINGER PROTEIN 37-LIKE"/>
    <property type="match status" value="1"/>
</dbReference>
<dbReference type="GO" id="GO:0000981">
    <property type="term" value="F:DNA-binding transcription factor activity, RNA polymerase II-specific"/>
    <property type="evidence" value="ECO:0007669"/>
    <property type="project" value="TreeGrafter"/>
</dbReference>
<dbReference type="InterPro" id="IPR000210">
    <property type="entry name" value="BTB/POZ_dom"/>
</dbReference>
<feature type="domain" description="BTB" evidence="2">
    <location>
        <begin position="8"/>
        <end position="72"/>
    </location>
</feature>